<dbReference type="Proteomes" id="UP000500857">
    <property type="component" value="Chromosome"/>
</dbReference>
<gene>
    <name evidence="1" type="ORF">HCG48_11210</name>
</gene>
<sequence>MIHIRFEGRSYDLEETDLGISDRTDNHEIFDRLARHFEVKRDRFDRYVIDRRPSGDYIVRPEAVYG</sequence>
<dbReference type="AlphaFoldDB" id="A0A6H1U0C6"/>
<evidence type="ECO:0000313" key="2">
    <source>
        <dbReference type="Proteomes" id="UP000500857"/>
    </source>
</evidence>
<dbReference type="KEGG" id="oxy:HCG48_11210"/>
<proteinExistence type="predicted"/>
<accession>A0A6H1U0C6</accession>
<keyword evidence="2" id="KW-1185">Reference proteome</keyword>
<evidence type="ECO:0000313" key="1">
    <source>
        <dbReference type="EMBL" id="QIZ71069.1"/>
    </source>
</evidence>
<reference evidence="1 2" key="1">
    <citation type="submission" date="2020-04" db="EMBL/GenBank/DDBJ databases">
        <authorList>
            <person name="Basu S."/>
            <person name="Maruthanayagam V."/>
            <person name="Chakraborty S."/>
            <person name="Pramanik A."/>
            <person name="Mukherjee J."/>
            <person name="Brink B."/>
        </authorList>
    </citation>
    <scope>NUCLEOTIDE SEQUENCE [LARGE SCALE GENOMIC DNA]</scope>
    <source>
        <strain evidence="1 2">AP17</strain>
    </source>
</reference>
<dbReference type="EMBL" id="CP051167">
    <property type="protein sequence ID" value="QIZ71069.1"/>
    <property type="molecule type" value="Genomic_DNA"/>
</dbReference>
<organism evidence="1 2">
    <name type="scientific">Oxynema aestuarii AP17</name>
    <dbReference type="NCBI Taxonomy" id="2064643"/>
    <lineage>
        <taxon>Bacteria</taxon>
        <taxon>Bacillati</taxon>
        <taxon>Cyanobacteriota</taxon>
        <taxon>Cyanophyceae</taxon>
        <taxon>Oscillatoriophycideae</taxon>
        <taxon>Oscillatoriales</taxon>
        <taxon>Oscillatoriaceae</taxon>
        <taxon>Oxynema</taxon>
        <taxon>Oxynema aestuarii</taxon>
    </lineage>
</organism>
<name>A0A6H1U0C6_9CYAN</name>
<dbReference type="RefSeq" id="WP_168569224.1">
    <property type="nucleotide sequence ID" value="NZ_CP051167.1"/>
</dbReference>
<protein>
    <submittedName>
        <fullName evidence="1">Uncharacterized protein</fullName>
    </submittedName>
</protein>